<dbReference type="PANTHER" id="PTHR21485:SF6">
    <property type="entry name" value="N-ACYLNEURAMINATE CYTIDYLYLTRANSFERASE-RELATED"/>
    <property type="match status" value="1"/>
</dbReference>
<evidence type="ECO:0008006" key="3">
    <source>
        <dbReference type="Google" id="ProtNLM"/>
    </source>
</evidence>
<protein>
    <recommendedName>
        <fullName evidence="3">N-acylneuraminate cytidylyltransferase</fullName>
    </recommendedName>
</protein>
<evidence type="ECO:0000313" key="2">
    <source>
        <dbReference type="Proteomes" id="UP000178510"/>
    </source>
</evidence>
<dbReference type="InterPro" id="IPR003329">
    <property type="entry name" value="Cytidylyl_trans"/>
</dbReference>
<dbReference type="SUPFAM" id="SSF53448">
    <property type="entry name" value="Nucleotide-diphospho-sugar transferases"/>
    <property type="match status" value="1"/>
</dbReference>
<dbReference type="GO" id="GO:0008781">
    <property type="term" value="F:N-acylneuraminate cytidylyltransferase activity"/>
    <property type="evidence" value="ECO:0007669"/>
    <property type="project" value="TreeGrafter"/>
</dbReference>
<evidence type="ECO:0000313" key="1">
    <source>
        <dbReference type="EMBL" id="OHA03826.1"/>
    </source>
</evidence>
<sequence length="237" mass="25867">MEKKILGLVTARGGSKRIPKKSIALLAGRPMMTWVLEALQQASSVNRIIVDTDDEEMAQVGRASGAEIPYLRPAELAQDSTGHVPVLKHALEFLRDKEGYWPDAVVLVQPTSPLVTPRQIDDTVELLFASGVDSVETVFPAPTVFHPYNLRVIDEKGFTKFLMPEERAAAAKAGGRPSVYVIGTVYTFRPDNLWKYGTIQGGTSKSVIIDRASGIDVDEPLDLVIAEAILAKGGRRQ</sequence>
<reference evidence="1 2" key="1">
    <citation type="journal article" date="2016" name="Nat. Commun.">
        <title>Thousands of microbial genomes shed light on interconnected biogeochemical processes in an aquifer system.</title>
        <authorList>
            <person name="Anantharaman K."/>
            <person name="Brown C.T."/>
            <person name="Hug L.A."/>
            <person name="Sharon I."/>
            <person name="Castelle C.J."/>
            <person name="Probst A.J."/>
            <person name="Thomas B.C."/>
            <person name="Singh A."/>
            <person name="Wilkins M.J."/>
            <person name="Karaoz U."/>
            <person name="Brodie E.L."/>
            <person name="Williams K.H."/>
            <person name="Hubbard S.S."/>
            <person name="Banfield J.F."/>
        </authorList>
    </citation>
    <scope>NUCLEOTIDE SEQUENCE [LARGE SCALE GENOMIC DNA]</scope>
</reference>
<organism evidence="1 2">
    <name type="scientific">Candidatus Sungbacteria bacterium RIFCSPHIGHO2_02_FULL_52_23</name>
    <dbReference type="NCBI Taxonomy" id="1802274"/>
    <lineage>
        <taxon>Bacteria</taxon>
        <taxon>Candidatus Sungiibacteriota</taxon>
    </lineage>
</organism>
<dbReference type="Gene3D" id="3.90.550.10">
    <property type="entry name" value="Spore Coat Polysaccharide Biosynthesis Protein SpsA, Chain A"/>
    <property type="match status" value="1"/>
</dbReference>
<comment type="caution">
    <text evidence="1">The sequence shown here is derived from an EMBL/GenBank/DDBJ whole genome shotgun (WGS) entry which is preliminary data.</text>
</comment>
<dbReference type="EMBL" id="MHQM01000019">
    <property type="protein sequence ID" value="OHA03826.1"/>
    <property type="molecule type" value="Genomic_DNA"/>
</dbReference>
<name>A0A1G2KWL8_9BACT</name>
<dbReference type="PANTHER" id="PTHR21485">
    <property type="entry name" value="HAD SUPERFAMILY MEMBERS CMAS AND KDSC"/>
    <property type="match status" value="1"/>
</dbReference>
<dbReference type="Proteomes" id="UP000178510">
    <property type="component" value="Unassembled WGS sequence"/>
</dbReference>
<dbReference type="STRING" id="1802274.A3J58_01805"/>
<dbReference type="AlphaFoldDB" id="A0A1G2KWL8"/>
<dbReference type="CDD" id="cd02513">
    <property type="entry name" value="CMP-NeuAc_Synthase"/>
    <property type="match status" value="1"/>
</dbReference>
<proteinExistence type="predicted"/>
<dbReference type="InterPro" id="IPR050793">
    <property type="entry name" value="CMP-NeuNAc_synthase"/>
</dbReference>
<gene>
    <name evidence="1" type="ORF">A3J58_01805</name>
</gene>
<dbReference type="Pfam" id="PF02348">
    <property type="entry name" value="CTP_transf_3"/>
    <property type="match status" value="1"/>
</dbReference>
<dbReference type="InterPro" id="IPR029044">
    <property type="entry name" value="Nucleotide-diphossugar_trans"/>
</dbReference>
<accession>A0A1G2KWL8</accession>